<feature type="transmembrane region" description="Helical" evidence="1">
    <location>
        <begin position="6"/>
        <end position="31"/>
    </location>
</feature>
<accession>A0A914WYI4</accession>
<name>A0A914WYI4_9BILA</name>
<keyword evidence="1" id="KW-1133">Transmembrane helix</keyword>
<protein>
    <submittedName>
        <fullName evidence="3">G-protein coupled receptors family 1 profile domain-containing protein</fullName>
    </submittedName>
</protein>
<feature type="transmembrane region" description="Helical" evidence="1">
    <location>
        <begin position="181"/>
        <end position="201"/>
    </location>
</feature>
<feature type="transmembrane region" description="Helical" evidence="1">
    <location>
        <begin position="221"/>
        <end position="240"/>
    </location>
</feature>
<feature type="transmembrane region" description="Helical" evidence="1">
    <location>
        <begin position="246"/>
        <end position="268"/>
    </location>
</feature>
<sequence length="331" mass="37262">MVEITFVIGWVCNFFLLFTLPIYVLFLLTLIKYRKDKDLKHGFFRLLLSNGVADILEIIMVLLGSNLAASGLMPQLFIWMGDLFVKIYFPVSRGVNAAQCVGALWIAVNRLTALHFPFSYNRIWTSKVTFIFIIGFQLLAVVAYTFYLAITNTFSICVQSDNKTIVFAVVGSYPSIPVSPAVIISFFLLMTYSFIFLAAFFKKLQRKEWTVKERAALKMTAAGFVICCALISSTIFSRFFRNDIVGAFGLTIFISSTPYSLLIFSSVVRTRFFHFVFGCCFEQLSSSTSKAEVNIMAGYSVCRSPIIKNARVAPVDLKLPSHEVPNHVLTE</sequence>
<dbReference type="AlphaFoldDB" id="A0A914WYI4"/>
<evidence type="ECO:0000313" key="2">
    <source>
        <dbReference type="Proteomes" id="UP000887566"/>
    </source>
</evidence>
<dbReference type="PANTHER" id="PTHR31748:SF1">
    <property type="entry name" value="SERPENTINE RECEPTOR, CLASS V"/>
    <property type="match status" value="1"/>
</dbReference>
<dbReference type="Gene3D" id="1.20.1070.10">
    <property type="entry name" value="Rhodopsin 7-helix transmembrane proteins"/>
    <property type="match status" value="1"/>
</dbReference>
<feature type="transmembrane region" description="Helical" evidence="1">
    <location>
        <begin position="87"/>
        <end position="108"/>
    </location>
</feature>
<feature type="transmembrane region" description="Helical" evidence="1">
    <location>
        <begin position="128"/>
        <end position="150"/>
    </location>
</feature>
<evidence type="ECO:0000313" key="3">
    <source>
        <dbReference type="WBParaSite" id="PSAMB.scaffold5307size12066.g26307.t1"/>
    </source>
</evidence>
<dbReference type="InterPro" id="IPR019426">
    <property type="entry name" value="7TM_GPCR_serpentine_rcpt_Srv"/>
</dbReference>
<feature type="transmembrane region" description="Helical" evidence="1">
    <location>
        <begin position="43"/>
        <end position="67"/>
    </location>
</feature>
<dbReference type="PANTHER" id="PTHR31748">
    <property type="entry name" value="SERPENTINE RECEPTOR, CLASS V"/>
    <property type="match status" value="1"/>
</dbReference>
<evidence type="ECO:0000256" key="1">
    <source>
        <dbReference type="SAM" id="Phobius"/>
    </source>
</evidence>
<keyword evidence="2" id="KW-1185">Reference proteome</keyword>
<dbReference type="Proteomes" id="UP000887566">
    <property type="component" value="Unplaced"/>
</dbReference>
<organism evidence="2 3">
    <name type="scientific">Plectus sambesii</name>
    <dbReference type="NCBI Taxonomy" id="2011161"/>
    <lineage>
        <taxon>Eukaryota</taxon>
        <taxon>Metazoa</taxon>
        <taxon>Ecdysozoa</taxon>
        <taxon>Nematoda</taxon>
        <taxon>Chromadorea</taxon>
        <taxon>Plectida</taxon>
        <taxon>Plectina</taxon>
        <taxon>Plectoidea</taxon>
        <taxon>Plectidae</taxon>
        <taxon>Plectus</taxon>
    </lineage>
</organism>
<dbReference type="SUPFAM" id="SSF81321">
    <property type="entry name" value="Family A G protein-coupled receptor-like"/>
    <property type="match status" value="1"/>
</dbReference>
<keyword evidence="1" id="KW-0812">Transmembrane</keyword>
<dbReference type="Pfam" id="PF10323">
    <property type="entry name" value="7TM_GPCR_Srv"/>
    <property type="match status" value="1"/>
</dbReference>
<reference evidence="3" key="1">
    <citation type="submission" date="2022-11" db="UniProtKB">
        <authorList>
            <consortium name="WormBaseParasite"/>
        </authorList>
    </citation>
    <scope>IDENTIFICATION</scope>
</reference>
<keyword evidence="1" id="KW-0472">Membrane</keyword>
<dbReference type="WBParaSite" id="PSAMB.scaffold5307size12066.g26307.t1">
    <property type="protein sequence ID" value="PSAMB.scaffold5307size12066.g26307.t1"/>
    <property type="gene ID" value="PSAMB.scaffold5307size12066.g26307"/>
</dbReference>
<proteinExistence type="predicted"/>